<protein>
    <submittedName>
        <fullName evidence="10">Glycosyltransferase family 39 protein</fullName>
        <ecNumber evidence="10">2.4.-.-</ecNumber>
    </submittedName>
</protein>
<feature type="domain" description="Glycosyltransferase RgtA/B/C/D-like" evidence="9">
    <location>
        <begin position="67"/>
        <end position="213"/>
    </location>
</feature>
<evidence type="ECO:0000256" key="6">
    <source>
        <dbReference type="ARBA" id="ARBA00022989"/>
    </source>
</evidence>
<organism evidence="10 11">
    <name type="scientific">Roseibium porphyridii</name>
    <dbReference type="NCBI Taxonomy" id="2866279"/>
    <lineage>
        <taxon>Bacteria</taxon>
        <taxon>Pseudomonadati</taxon>
        <taxon>Pseudomonadota</taxon>
        <taxon>Alphaproteobacteria</taxon>
        <taxon>Hyphomicrobiales</taxon>
        <taxon>Stappiaceae</taxon>
        <taxon>Roseibium</taxon>
    </lineage>
</organism>
<dbReference type="Proteomes" id="UP001209803">
    <property type="component" value="Chromosome"/>
</dbReference>
<name>A0ABY8F897_9HYPH</name>
<evidence type="ECO:0000259" key="9">
    <source>
        <dbReference type="Pfam" id="PF13231"/>
    </source>
</evidence>
<proteinExistence type="predicted"/>
<evidence type="ECO:0000313" key="10">
    <source>
        <dbReference type="EMBL" id="WFE91619.1"/>
    </source>
</evidence>
<evidence type="ECO:0000256" key="7">
    <source>
        <dbReference type="ARBA" id="ARBA00023136"/>
    </source>
</evidence>
<feature type="transmembrane region" description="Helical" evidence="8">
    <location>
        <begin position="301"/>
        <end position="318"/>
    </location>
</feature>
<keyword evidence="6 8" id="KW-1133">Transmembrane helix</keyword>
<dbReference type="EC" id="2.4.-.-" evidence="10"/>
<feature type="transmembrane region" description="Helical" evidence="8">
    <location>
        <begin position="115"/>
        <end position="132"/>
    </location>
</feature>
<evidence type="ECO:0000256" key="3">
    <source>
        <dbReference type="ARBA" id="ARBA00022676"/>
    </source>
</evidence>
<keyword evidence="7 8" id="KW-0472">Membrane</keyword>
<dbReference type="EMBL" id="CP120863">
    <property type="protein sequence ID" value="WFE91619.1"/>
    <property type="molecule type" value="Genomic_DNA"/>
</dbReference>
<dbReference type="PANTHER" id="PTHR33908:SF11">
    <property type="entry name" value="MEMBRANE PROTEIN"/>
    <property type="match status" value="1"/>
</dbReference>
<keyword evidence="11" id="KW-1185">Reference proteome</keyword>
<dbReference type="Pfam" id="PF13231">
    <property type="entry name" value="PMT_2"/>
    <property type="match status" value="1"/>
</dbReference>
<comment type="subcellular location">
    <subcellularLocation>
        <location evidence="1">Cell membrane</location>
        <topology evidence="1">Multi-pass membrane protein</topology>
    </subcellularLocation>
</comment>
<dbReference type="RefSeq" id="WP_265684169.1">
    <property type="nucleotide sequence ID" value="NZ_CP120863.1"/>
</dbReference>
<feature type="transmembrane region" description="Helical" evidence="8">
    <location>
        <begin position="212"/>
        <end position="233"/>
    </location>
</feature>
<feature type="transmembrane region" description="Helical" evidence="8">
    <location>
        <begin position="12"/>
        <end position="32"/>
    </location>
</feature>
<evidence type="ECO:0000256" key="8">
    <source>
        <dbReference type="SAM" id="Phobius"/>
    </source>
</evidence>
<sequence length="488" mass="53455">MLQTDKRGETGNVFNSLSLAALLLISAALRFVNLDRTSLWYDEAVSWSQSNGSFSELLTAVSADNYPPLHNIILWLTMPILGDSEIALRLPSAILGTIAVWLTYLVGKSIGSQRLGLLAAALLCFSPFHIWYSTEARMYALLATCGLGFLLSVLNVLKQPSRKWLALLTVFGVLFLYSHIYALLAFAPVGLICAAYALRDVVRNRSLTGSPAVAACIAMSASTIAFFPWLLILAGRAKSVAADGFWIAFPDLTFLKNTAFAISGSLGLFTLLLGFAGVFAVKPIYEMATRSGKTARSNQNLIVLLAYTFGPLVLAYLYSVLVQPILFDRYLIAAWPGLLLLASAGACSLQPRLLPPALITASLMLSYSELRFTLTEKIRPEWREIVQDYRELRMPNDKLALYKGFAAPALEYYLREPNAFRAEDKSLQPAALSLDKKGGERWLLIVHSNAEETEAATQAVTNDTQPPAAQRFGWGASGLRLLKVPTDQ</sequence>
<keyword evidence="5 8" id="KW-0812">Transmembrane</keyword>
<evidence type="ECO:0000256" key="1">
    <source>
        <dbReference type="ARBA" id="ARBA00004651"/>
    </source>
</evidence>
<keyword evidence="3 10" id="KW-0328">Glycosyltransferase</keyword>
<dbReference type="PANTHER" id="PTHR33908">
    <property type="entry name" value="MANNOSYLTRANSFERASE YKCB-RELATED"/>
    <property type="match status" value="1"/>
</dbReference>
<evidence type="ECO:0000256" key="2">
    <source>
        <dbReference type="ARBA" id="ARBA00022475"/>
    </source>
</evidence>
<evidence type="ECO:0000256" key="4">
    <source>
        <dbReference type="ARBA" id="ARBA00022679"/>
    </source>
</evidence>
<accession>A0ABY8F897</accession>
<gene>
    <name evidence="10" type="ORF">K1718_09735</name>
</gene>
<evidence type="ECO:0000256" key="5">
    <source>
        <dbReference type="ARBA" id="ARBA00022692"/>
    </source>
</evidence>
<dbReference type="GO" id="GO:0016757">
    <property type="term" value="F:glycosyltransferase activity"/>
    <property type="evidence" value="ECO:0007669"/>
    <property type="project" value="UniProtKB-KW"/>
</dbReference>
<feature type="transmembrane region" description="Helical" evidence="8">
    <location>
        <begin position="164"/>
        <end position="197"/>
    </location>
</feature>
<feature type="transmembrane region" description="Helical" evidence="8">
    <location>
        <begin position="254"/>
        <end position="281"/>
    </location>
</feature>
<keyword evidence="2" id="KW-1003">Cell membrane</keyword>
<reference evidence="10 11" key="1">
    <citation type="submission" date="2023-03" db="EMBL/GenBank/DDBJ databases">
        <title>Roseibium porphyridii sp. nov. and Roseibium rhodosorbium sp. nov. isolated from marine algae, Porphyridium cruentum and Rhodosorus marinus, respectively.</title>
        <authorList>
            <person name="Lee M.W."/>
            <person name="Choi B.J."/>
            <person name="Lee J.K."/>
            <person name="Choi D.G."/>
            <person name="Baek J.H."/>
            <person name="Bayburt H."/>
            <person name="Kim J.M."/>
            <person name="Han D.M."/>
            <person name="Kim K.H."/>
            <person name="Jeon C.O."/>
        </authorList>
    </citation>
    <scope>NUCLEOTIDE SEQUENCE [LARGE SCALE GENOMIC DNA]</scope>
    <source>
        <strain evidence="10 11">KMA01</strain>
    </source>
</reference>
<dbReference type="InterPro" id="IPR038731">
    <property type="entry name" value="RgtA/B/C-like"/>
</dbReference>
<keyword evidence="4 10" id="KW-0808">Transferase</keyword>
<dbReference type="InterPro" id="IPR050297">
    <property type="entry name" value="LipidA_mod_glycosyltrf_83"/>
</dbReference>
<evidence type="ECO:0000313" key="11">
    <source>
        <dbReference type="Proteomes" id="UP001209803"/>
    </source>
</evidence>
<feature type="transmembrane region" description="Helical" evidence="8">
    <location>
        <begin position="138"/>
        <end position="157"/>
    </location>
</feature>